<evidence type="ECO:0000313" key="2">
    <source>
        <dbReference type="EMBL" id="RCK80097.1"/>
    </source>
</evidence>
<dbReference type="AlphaFoldDB" id="A0A367ZQI0"/>
<gene>
    <name evidence="2" type="ORF">OZSIB_3601</name>
</gene>
<reference evidence="2 3" key="1">
    <citation type="submission" date="2018-05" db="EMBL/GenBank/DDBJ databases">
        <title>A metagenomic window into the 2 km-deep terrestrial subsurface aquifer revealed taxonomically and functionally diverse microbial community comprising novel uncultured bacterial lineages.</title>
        <authorList>
            <person name="Kadnikov V.V."/>
            <person name="Mardanov A.V."/>
            <person name="Beletsky A.V."/>
            <person name="Banks D."/>
            <person name="Pimenov N.V."/>
            <person name="Frank Y.A."/>
            <person name="Karnachuk O.V."/>
            <person name="Ravin N.V."/>
        </authorList>
    </citation>
    <scope>NUCLEOTIDE SEQUENCE [LARGE SCALE GENOMIC DNA]</scope>
    <source>
        <strain evidence="2">BY5</strain>
    </source>
</reference>
<dbReference type="EMBL" id="QOQW01000008">
    <property type="protein sequence ID" value="RCK80097.1"/>
    <property type="molecule type" value="Genomic_DNA"/>
</dbReference>
<feature type="region of interest" description="Disordered" evidence="1">
    <location>
        <begin position="19"/>
        <end position="41"/>
    </location>
</feature>
<comment type="caution">
    <text evidence="2">The sequence shown here is derived from an EMBL/GenBank/DDBJ whole genome shotgun (WGS) entry which is preliminary data.</text>
</comment>
<accession>A0A367ZQI0</accession>
<sequence length="60" mass="6001">MMPVVGGALLLARRGSLPSSSFLGGQAKDASPTGKDDPAVPSATVGVVSWHHSIMKGAQA</sequence>
<name>A0A367ZQI0_9BACT</name>
<dbReference type="Proteomes" id="UP000252355">
    <property type="component" value="Unassembled WGS sequence"/>
</dbReference>
<protein>
    <submittedName>
        <fullName evidence="2">Uncharacterized protein</fullName>
    </submittedName>
</protein>
<organism evidence="2 3">
    <name type="scientific">Candidatus Ozemobacter sibiricus</name>
    <dbReference type="NCBI Taxonomy" id="2268124"/>
    <lineage>
        <taxon>Bacteria</taxon>
        <taxon>Candidatus Ozemobacteria</taxon>
        <taxon>Candidatus Ozemobacterales</taxon>
        <taxon>Candidatus Ozemobacteraceae</taxon>
        <taxon>Candidatus Ozemobacter</taxon>
    </lineage>
</organism>
<proteinExistence type="predicted"/>
<evidence type="ECO:0000313" key="3">
    <source>
        <dbReference type="Proteomes" id="UP000252355"/>
    </source>
</evidence>
<evidence type="ECO:0000256" key="1">
    <source>
        <dbReference type="SAM" id="MobiDB-lite"/>
    </source>
</evidence>